<comment type="caution">
    <text evidence="14">The sequence shown here is derived from an EMBL/GenBank/DDBJ whole genome shotgun (WGS) entry which is preliminary data.</text>
</comment>
<feature type="region of interest" description="Disordered" evidence="12">
    <location>
        <begin position="970"/>
        <end position="1012"/>
    </location>
</feature>
<dbReference type="InterPro" id="IPR031850">
    <property type="entry name" value="Fungal_KA1_dom"/>
</dbReference>
<evidence type="ECO:0000256" key="2">
    <source>
        <dbReference type="ARBA" id="ARBA00012513"/>
    </source>
</evidence>
<evidence type="ECO:0000256" key="5">
    <source>
        <dbReference type="ARBA" id="ARBA00022679"/>
    </source>
</evidence>
<evidence type="ECO:0000256" key="1">
    <source>
        <dbReference type="ARBA" id="ARBA00010791"/>
    </source>
</evidence>
<dbReference type="PROSITE" id="PS00107">
    <property type="entry name" value="PROTEIN_KINASE_ATP"/>
    <property type="match status" value="1"/>
</dbReference>
<keyword evidence="7" id="KW-0418">Kinase</keyword>
<dbReference type="PANTHER" id="PTHR24346:SF110">
    <property type="entry name" value="NON-SPECIFIC SERINE_THREONINE PROTEIN KINASE"/>
    <property type="match status" value="1"/>
</dbReference>
<dbReference type="EC" id="2.7.11.1" evidence="2"/>
<dbReference type="InterPro" id="IPR011009">
    <property type="entry name" value="Kinase-like_dom_sf"/>
</dbReference>
<evidence type="ECO:0000256" key="7">
    <source>
        <dbReference type="ARBA" id="ARBA00022777"/>
    </source>
</evidence>
<name>A0ABR4A9V8_9LECA</name>
<dbReference type="Pfam" id="PF00069">
    <property type="entry name" value="Pkinase"/>
    <property type="match status" value="1"/>
</dbReference>
<feature type="compositionally biased region" description="Polar residues" evidence="12">
    <location>
        <begin position="549"/>
        <end position="567"/>
    </location>
</feature>
<dbReference type="Proteomes" id="UP001590950">
    <property type="component" value="Unassembled WGS sequence"/>
</dbReference>
<feature type="compositionally biased region" description="Polar residues" evidence="12">
    <location>
        <begin position="93"/>
        <end position="104"/>
    </location>
</feature>
<feature type="region of interest" description="Disordered" evidence="12">
    <location>
        <begin position="798"/>
        <end position="837"/>
    </location>
</feature>
<feature type="compositionally biased region" description="Basic residues" evidence="12">
    <location>
        <begin position="528"/>
        <end position="545"/>
    </location>
</feature>
<dbReference type="InterPro" id="IPR017441">
    <property type="entry name" value="Protein_kinase_ATP_BS"/>
</dbReference>
<gene>
    <name evidence="14" type="ORF">N7G274_004433</name>
</gene>
<comment type="catalytic activity">
    <reaction evidence="10">
        <text>L-seryl-[protein] + ATP = O-phospho-L-seryl-[protein] + ADP + H(+)</text>
        <dbReference type="Rhea" id="RHEA:17989"/>
        <dbReference type="Rhea" id="RHEA-COMP:9863"/>
        <dbReference type="Rhea" id="RHEA-COMP:11604"/>
        <dbReference type="ChEBI" id="CHEBI:15378"/>
        <dbReference type="ChEBI" id="CHEBI:29999"/>
        <dbReference type="ChEBI" id="CHEBI:30616"/>
        <dbReference type="ChEBI" id="CHEBI:83421"/>
        <dbReference type="ChEBI" id="CHEBI:456216"/>
        <dbReference type="EC" id="2.7.11.1"/>
    </reaction>
</comment>
<keyword evidence="8 11" id="KW-0067">ATP-binding</keyword>
<dbReference type="InterPro" id="IPR008271">
    <property type="entry name" value="Ser/Thr_kinase_AS"/>
</dbReference>
<feature type="compositionally biased region" description="Basic and acidic residues" evidence="12">
    <location>
        <begin position="1045"/>
        <end position="1058"/>
    </location>
</feature>
<keyword evidence="15" id="KW-1185">Reference proteome</keyword>
<dbReference type="PANTHER" id="PTHR24346">
    <property type="entry name" value="MAP/MICROTUBULE AFFINITY-REGULATING KINASE"/>
    <property type="match status" value="1"/>
</dbReference>
<feature type="compositionally biased region" description="Basic and acidic residues" evidence="12">
    <location>
        <begin position="1124"/>
        <end position="1133"/>
    </location>
</feature>
<reference evidence="14 15" key="1">
    <citation type="submission" date="2024-09" db="EMBL/GenBank/DDBJ databases">
        <title>Rethinking Asexuality: The Enigmatic Case of Functional Sexual Genes in Lepraria (Stereocaulaceae).</title>
        <authorList>
            <person name="Doellman M."/>
            <person name="Sun Y."/>
            <person name="Barcenas-Pena A."/>
            <person name="Lumbsch H.T."/>
            <person name="Grewe F."/>
        </authorList>
    </citation>
    <scope>NUCLEOTIDE SEQUENCE [LARGE SCALE GENOMIC DNA]</scope>
    <source>
        <strain evidence="14 15">Mercado 3170</strain>
    </source>
</reference>
<dbReference type="InterPro" id="IPR043024">
    <property type="entry name" value="KA1_sf_fungal"/>
</dbReference>
<feature type="compositionally biased region" description="Polar residues" evidence="12">
    <location>
        <begin position="798"/>
        <end position="814"/>
    </location>
</feature>
<dbReference type="PROSITE" id="PS00108">
    <property type="entry name" value="PROTEIN_KINASE_ST"/>
    <property type="match status" value="1"/>
</dbReference>
<comment type="similarity">
    <text evidence="1">Belongs to the protein kinase superfamily. CAMK Ser/Thr protein kinase family. NIM1 subfamily.</text>
</comment>
<evidence type="ECO:0000259" key="13">
    <source>
        <dbReference type="PROSITE" id="PS50011"/>
    </source>
</evidence>
<proteinExistence type="inferred from homology"/>
<evidence type="ECO:0000313" key="15">
    <source>
        <dbReference type="Proteomes" id="UP001590950"/>
    </source>
</evidence>
<evidence type="ECO:0000256" key="12">
    <source>
        <dbReference type="SAM" id="MobiDB-lite"/>
    </source>
</evidence>
<dbReference type="InterPro" id="IPR000719">
    <property type="entry name" value="Prot_kinase_dom"/>
</dbReference>
<feature type="compositionally biased region" description="Polar residues" evidence="12">
    <location>
        <begin position="20"/>
        <end position="30"/>
    </location>
</feature>
<feature type="region of interest" description="Disordered" evidence="12">
    <location>
        <begin position="1"/>
        <end position="128"/>
    </location>
</feature>
<keyword evidence="6 11" id="KW-0547">Nucleotide-binding</keyword>
<dbReference type="Gene3D" id="1.10.510.10">
    <property type="entry name" value="Transferase(Phosphotransferase) domain 1"/>
    <property type="match status" value="1"/>
</dbReference>
<keyword evidence="3" id="KW-0723">Serine/threonine-protein kinase</keyword>
<protein>
    <recommendedName>
        <fullName evidence="2">non-specific serine/threonine protein kinase</fullName>
        <ecNumber evidence="2">2.7.11.1</ecNumber>
    </recommendedName>
</protein>
<feature type="compositionally biased region" description="Basic residues" evidence="12">
    <location>
        <begin position="1059"/>
        <end position="1071"/>
    </location>
</feature>
<evidence type="ECO:0000256" key="9">
    <source>
        <dbReference type="ARBA" id="ARBA00047899"/>
    </source>
</evidence>
<keyword evidence="4" id="KW-0597">Phosphoprotein</keyword>
<organism evidence="14 15">
    <name type="scientific">Stereocaulon virgatum</name>
    <dbReference type="NCBI Taxonomy" id="373712"/>
    <lineage>
        <taxon>Eukaryota</taxon>
        <taxon>Fungi</taxon>
        <taxon>Dikarya</taxon>
        <taxon>Ascomycota</taxon>
        <taxon>Pezizomycotina</taxon>
        <taxon>Lecanoromycetes</taxon>
        <taxon>OSLEUM clade</taxon>
        <taxon>Lecanoromycetidae</taxon>
        <taxon>Lecanorales</taxon>
        <taxon>Lecanorineae</taxon>
        <taxon>Stereocaulaceae</taxon>
        <taxon>Stereocaulon</taxon>
    </lineage>
</organism>
<feature type="region of interest" description="Disordered" evidence="12">
    <location>
        <begin position="1042"/>
        <end position="1156"/>
    </location>
</feature>
<feature type="compositionally biased region" description="Low complexity" evidence="12">
    <location>
        <begin position="999"/>
        <end position="1010"/>
    </location>
</feature>
<feature type="compositionally biased region" description="Polar residues" evidence="12">
    <location>
        <begin position="826"/>
        <end position="837"/>
    </location>
</feature>
<evidence type="ECO:0000256" key="3">
    <source>
        <dbReference type="ARBA" id="ARBA00022527"/>
    </source>
</evidence>
<feature type="binding site" evidence="11">
    <location>
        <position position="145"/>
    </location>
    <ligand>
        <name>ATP</name>
        <dbReference type="ChEBI" id="CHEBI:30616"/>
    </ligand>
</feature>
<comment type="catalytic activity">
    <reaction evidence="9">
        <text>L-threonyl-[protein] + ATP = O-phospho-L-threonyl-[protein] + ADP + H(+)</text>
        <dbReference type="Rhea" id="RHEA:46608"/>
        <dbReference type="Rhea" id="RHEA-COMP:11060"/>
        <dbReference type="Rhea" id="RHEA-COMP:11605"/>
        <dbReference type="ChEBI" id="CHEBI:15378"/>
        <dbReference type="ChEBI" id="CHEBI:30013"/>
        <dbReference type="ChEBI" id="CHEBI:30616"/>
        <dbReference type="ChEBI" id="CHEBI:61977"/>
        <dbReference type="ChEBI" id="CHEBI:456216"/>
        <dbReference type="EC" id="2.7.11.1"/>
    </reaction>
</comment>
<dbReference type="SMART" id="SM00220">
    <property type="entry name" value="S_TKc"/>
    <property type="match status" value="1"/>
</dbReference>
<dbReference type="EMBL" id="JBEFKJ010000013">
    <property type="protein sequence ID" value="KAL2042674.1"/>
    <property type="molecule type" value="Genomic_DNA"/>
</dbReference>
<dbReference type="PROSITE" id="PS50011">
    <property type="entry name" value="PROTEIN_KINASE_DOM"/>
    <property type="match status" value="1"/>
</dbReference>
<evidence type="ECO:0000256" key="8">
    <source>
        <dbReference type="ARBA" id="ARBA00022840"/>
    </source>
</evidence>
<sequence length="1335" mass="150709">MDAHLRTARAPSRRHRQPLGDTTTWVNNQCSTSPPQPNSYPSSPATIPHHGSLVPGGNLQVRNNPGSPISPQSKAENKRVSAISSEDARNSNRDSQISNSTNASGKPRRKTHVGPWRLGKTIGKGASGRVRKARHAFTQQDAAIKIVSKKSAEMLRSTSLAVMDTMAQGAGKRAIPFGIEREVVIMKLIEHPNIISLYDVWENRGELYLVLEYLEGGELFDHISSNGRLPEPEAVRIFRQMIAGLSYCHRFNICHRDLKPENILLDHDRNIKIVDFGMAALQPASKWLTTSCGSPHYASPEVIRADNYRGDKADIWSCGVILYAMLTGTLPFDAAGDWREVIETVLAGEYTFPPGLTADAEDLIFRMLQRDPKQRIPIKYMWQHPLLKKYESLDCLDQNNMPYIGPAPPLTVNDCGPPIKQRHDIDAELLRNLQNLWHGVTEEELAQRLLSDVPNHEKVLYNKLVKFREEQLENYDGPPMDYSTSDYHHNASRLTVVRQSSIHPSLGATPAEQRQSQYSLMDPNLPPRARRSTKKSLRQGPQRRHSIAETESSYDPFNPSRAPTTKAQADHAKITVLRGVSQQFSKKPSLRLGSRVTLRHPSVTRAQETDELYSVASSPPNMTMHSARTSQLQRLMINRHISRGSSRVTMASKHSQASHSSAIIARTSASYNRNVSFIGNRKRPYSGRHPRLRSQEHHTSLTLQERYAGDQAKAHKSDQFQAQDQLQVERTLDDNSLFISLRETPEPEEMPIVRSRKTTTDSNDPVAKRIRSSSHYFRDDARKVSTEMEKLCDEAFNRSSMTSSNPTPRTTYTVESRRDHQGYHSPATSVSMHSLQRSKTKEIVDYQLRPLPKPPATERMMDTEHLGSYTQRELAKTRDLLKKRAAESTIAPGFLDDIIAHLDRLMQPSAIRISEQERRAISTPNTESGIPRKDTFDEIMAKNNIGYRAASEPYKMQKLGLRDATIRFVDDSDGQKPLSPIKPLSIRKKSGASTPLLGSPSHPTPTQQHQFTTEDIYRPREEQHGAGLNLLDHQELDPIEEGEDKENFDPAGGREHLGRPKKRKWFHRHQFQRSQDNKKPLPPLRENSDPQIRKRKSGAPSEESQTSEPTKASGKGRFFRIFTSKRDSKDSQKSGDYNLDDCESIDTAGSSRNYNPQQAYMSGGMQNVSHTSILKQSKQLSRDAKLMPPPPIPRTVQPQHQNWLARFLRIKPAVGVLCFQVSKVRARKEVAGVFRDWRKFGMRDVVVDKEAGRIFARVDVKNSLHIPSLSLAAEFHTLLHRGRRANIAIARFTQEKGAKSSFERVMEALEDVLKSRGIVVEDKATVRQMRVGAGI</sequence>
<feature type="domain" description="Protein kinase" evidence="13">
    <location>
        <begin position="116"/>
        <end position="387"/>
    </location>
</feature>
<feature type="compositionally biased region" description="Polar residues" evidence="12">
    <location>
        <begin position="1147"/>
        <end position="1156"/>
    </location>
</feature>
<feature type="region of interest" description="Disordered" evidence="12">
    <location>
        <begin position="506"/>
        <end position="569"/>
    </location>
</feature>
<dbReference type="Pfam" id="PF16797">
    <property type="entry name" value="Fungal_KA1"/>
    <property type="match status" value="1"/>
</dbReference>
<feature type="compositionally biased region" description="Polar residues" evidence="12">
    <location>
        <begin position="60"/>
        <end position="74"/>
    </location>
</feature>
<keyword evidence="5" id="KW-0808">Transferase</keyword>
<evidence type="ECO:0000256" key="6">
    <source>
        <dbReference type="ARBA" id="ARBA00022741"/>
    </source>
</evidence>
<evidence type="ECO:0000256" key="4">
    <source>
        <dbReference type="ARBA" id="ARBA00022553"/>
    </source>
</evidence>
<accession>A0ABR4A9V8</accession>
<evidence type="ECO:0000313" key="14">
    <source>
        <dbReference type="EMBL" id="KAL2042674.1"/>
    </source>
</evidence>
<evidence type="ECO:0000256" key="11">
    <source>
        <dbReference type="PROSITE-ProRule" id="PRU10141"/>
    </source>
</evidence>
<evidence type="ECO:0000256" key="10">
    <source>
        <dbReference type="ARBA" id="ARBA00048679"/>
    </source>
</evidence>
<dbReference type="SUPFAM" id="SSF56112">
    <property type="entry name" value="Protein kinase-like (PK-like)"/>
    <property type="match status" value="1"/>
</dbReference>
<dbReference type="Gene3D" id="3.30.310.220">
    <property type="entry name" value="Fungal kinase associated-1 domain"/>
    <property type="match status" value="1"/>
</dbReference>